<dbReference type="InterPro" id="IPR036135">
    <property type="entry name" value="MoeA_linker/N_sf"/>
</dbReference>
<dbReference type="RefSeq" id="WP_147757507.1">
    <property type="nucleotide sequence ID" value="NZ_SAXT01000001.1"/>
</dbReference>
<dbReference type="PANTHER" id="PTHR10192:SF5">
    <property type="entry name" value="GEPHYRIN"/>
    <property type="match status" value="1"/>
</dbReference>
<evidence type="ECO:0000313" key="6">
    <source>
        <dbReference type="EMBL" id="TXJ13305.1"/>
    </source>
</evidence>
<dbReference type="InterPro" id="IPR036688">
    <property type="entry name" value="MoeA_C_domain_IV_sf"/>
</dbReference>
<comment type="caution">
    <text evidence="6">The sequence shown here is derived from an EMBL/GenBank/DDBJ whole genome shotgun (WGS) entry which is preliminary data.</text>
</comment>
<keyword evidence="4" id="KW-0479">Metal-binding</keyword>
<organism evidence="6 7">
    <name type="scientific">Brachyspira aalborgi</name>
    <dbReference type="NCBI Taxonomy" id="29522"/>
    <lineage>
        <taxon>Bacteria</taxon>
        <taxon>Pseudomonadati</taxon>
        <taxon>Spirochaetota</taxon>
        <taxon>Spirochaetia</taxon>
        <taxon>Brachyspirales</taxon>
        <taxon>Brachyspiraceae</taxon>
        <taxon>Brachyspira</taxon>
    </lineage>
</organism>
<dbReference type="GO" id="GO:0061599">
    <property type="term" value="F:molybdopterin molybdotransferase activity"/>
    <property type="evidence" value="ECO:0007669"/>
    <property type="project" value="UniProtKB-UniRule"/>
</dbReference>
<dbReference type="GO" id="GO:0005829">
    <property type="term" value="C:cytosol"/>
    <property type="evidence" value="ECO:0007669"/>
    <property type="project" value="TreeGrafter"/>
</dbReference>
<dbReference type="Pfam" id="PF00994">
    <property type="entry name" value="MoCF_biosynth"/>
    <property type="match status" value="1"/>
</dbReference>
<gene>
    <name evidence="6" type="ORF">EPJ80_00735</name>
</gene>
<dbReference type="InterPro" id="IPR038987">
    <property type="entry name" value="MoeA-like"/>
</dbReference>
<comment type="function">
    <text evidence="1 4">Catalyzes the insertion of molybdate into adenylated molybdopterin with the concomitant release of AMP.</text>
</comment>
<dbReference type="GO" id="GO:0046872">
    <property type="term" value="F:metal ion binding"/>
    <property type="evidence" value="ECO:0007669"/>
    <property type="project" value="UniProtKB-UniRule"/>
</dbReference>
<comment type="pathway">
    <text evidence="4">Cofactor biosynthesis; molybdopterin biosynthesis.</text>
</comment>
<dbReference type="EC" id="2.10.1.1" evidence="4"/>
<comment type="similarity">
    <text evidence="2 4">Belongs to the MoeA family.</text>
</comment>
<comment type="cofactor">
    <cofactor evidence="4">
        <name>Mg(2+)</name>
        <dbReference type="ChEBI" id="CHEBI:18420"/>
    </cofactor>
</comment>
<dbReference type="InterPro" id="IPR036425">
    <property type="entry name" value="MoaB/Mog-like_dom_sf"/>
</dbReference>
<dbReference type="CDD" id="cd00887">
    <property type="entry name" value="MoeA"/>
    <property type="match status" value="1"/>
</dbReference>
<protein>
    <recommendedName>
        <fullName evidence="4">Molybdopterin molybdenumtransferase</fullName>
        <ecNumber evidence="4">2.10.1.1</ecNumber>
    </recommendedName>
</protein>
<accession>A0A5C8CK28</accession>
<evidence type="ECO:0000256" key="2">
    <source>
        <dbReference type="ARBA" id="ARBA00010763"/>
    </source>
</evidence>
<sequence>MKVSQKLSVNEVYNIILNNILSLENEIIDLKDSLKRIPSKKIYAKIDNPTFDKSAMDGYGYYDNGNNKFEILSDIVLAGDCKSDLNIPVNSCIRIMTGAMIPKSINRISKFESIKTLKENDKNYIFIKEIEKSNNIIERGSNLEAGDLLLDIKPLEAEDISILASNGYSKIEVKKSPKVAIISTGNELVDISKELELGKIYDSNSHLISNKLKSMNIDYNFYGITKDDYNALNSVVSNALQECDIILVSGGISFGDKDYSGKVFNDLKIKKLCHGVLMKPGKPFYFGIKENYNKAVFGIPGNPFAVLVSFENFIKPYIYNSMGYKYSNVFLKMPLFETYSRNKSNIEEYLPADFIHNENSTFVKLLSYKGSFYMPRDIKALMKIDIGINEIKAHENVKVKII</sequence>
<evidence type="ECO:0000256" key="1">
    <source>
        <dbReference type="ARBA" id="ARBA00002901"/>
    </source>
</evidence>
<dbReference type="UniPathway" id="UPA00344"/>
<keyword evidence="4" id="KW-0500">Molybdenum</keyword>
<dbReference type="InterPro" id="IPR005110">
    <property type="entry name" value="MoeA_linker/N"/>
</dbReference>
<dbReference type="Pfam" id="PF03453">
    <property type="entry name" value="MoeA_N"/>
    <property type="match status" value="1"/>
</dbReference>
<evidence type="ECO:0000259" key="5">
    <source>
        <dbReference type="SMART" id="SM00852"/>
    </source>
</evidence>
<dbReference type="Gene3D" id="3.40.980.10">
    <property type="entry name" value="MoaB/Mog-like domain"/>
    <property type="match status" value="1"/>
</dbReference>
<dbReference type="InterPro" id="IPR001453">
    <property type="entry name" value="MoaB/Mog_dom"/>
</dbReference>
<dbReference type="Gene3D" id="2.40.340.10">
    <property type="entry name" value="MoeA, C-terminal, domain IV"/>
    <property type="match status" value="1"/>
</dbReference>
<feature type="domain" description="MoaB/Mog" evidence="5">
    <location>
        <begin position="180"/>
        <end position="320"/>
    </location>
</feature>
<evidence type="ECO:0000313" key="7">
    <source>
        <dbReference type="Proteomes" id="UP000325116"/>
    </source>
</evidence>
<keyword evidence="4" id="KW-0501">Molybdenum cofactor biosynthesis</keyword>
<keyword evidence="4" id="KW-0460">Magnesium</keyword>
<dbReference type="SUPFAM" id="SSF53218">
    <property type="entry name" value="Molybdenum cofactor biosynthesis proteins"/>
    <property type="match status" value="1"/>
</dbReference>
<dbReference type="GO" id="GO:0006777">
    <property type="term" value="P:Mo-molybdopterin cofactor biosynthetic process"/>
    <property type="evidence" value="ECO:0007669"/>
    <property type="project" value="UniProtKB-UniRule"/>
</dbReference>
<proteinExistence type="inferred from homology"/>
<name>A0A5C8CK28_9SPIR</name>
<dbReference type="EMBL" id="SAXT01000001">
    <property type="protein sequence ID" value="TXJ13305.1"/>
    <property type="molecule type" value="Genomic_DNA"/>
</dbReference>
<keyword evidence="4 6" id="KW-0808">Transferase</keyword>
<evidence type="ECO:0000256" key="3">
    <source>
        <dbReference type="ARBA" id="ARBA00047317"/>
    </source>
</evidence>
<dbReference type="Gene3D" id="2.170.190.11">
    <property type="entry name" value="Molybdopterin biosynthesis moea protein, domain 3"/>
    <property type="match status" value="1"/>
</dbReference>
<dbReference type="AlphaFoldDB" id="A0A5C8CK28"/>
<dbReference type="SUPFAM" id="SSF63882">
    <property type="entry name" value="MoeA N-terminal region -like"/>
    <property type="match status" value="1"/>
</dbReference>
<reference evidence="6 7" key="1">
    <citation type="journal article" date="1992" name="Lakartidningen">
        <title>[Penicillin V and not amoxicillin is the first choice preparation in acute otitis].</title>
        <authorList>
            <person name="Kamme C."/>
            <person name="Lundgren K."/>
            <person name="Prellner K."/>
        </authorList>
    </citation>
    <scope>NUCLEOTIDE SEQUENCE [LARGE SCALE GENOMIC DNA]</scope>
    <source>
        <strain evidence="6 7">W1</strain>
    </source>
</reference>
<dbReference type="SMART" id="SM00852">
    <property type="entry name" value="MoCF_biosynth"/>
    <property type="match status" value="1"/>
</dbReference>
<dbReference type="Gene3D" id="3.90.105.10">
    <property type="entry name" value="Molybdopterin biosynthesis moea protein, domain 2"/>
    <property type="match status" value="1"/>
</dbReference>
<evidence type="ECO:0000256" key="4">
    <source>
        <dbReference type="RuleBase" id="RU365090"/>
    </source>
</evidence>
<comment type="catalytic activity">
    <reaction evidence="3">
        <text>adenylyl-molybdopterin + molybdate = Mo-molybdopterin + AMP + H(+)</text>
        <dbReference type="Rhea" id="RHEA:35047"/>
        <dbReference type="ChEBI" id="CHEBI:15378"/>
        <dbReference type="ChEBI" id="CHEBI:36264"/>
        <dbReference type="ChEBI" id="CHEBI:62727"/>
        <dbReference type="ChEBI" id="CHEBI:71302"/>
        <dbReference type="ChEBI" id="CHEBI:456215"/>
        <dbReference type="EC" id="2.10.1.1"/>
    </reaction>
</comment>
<dbReference type="NCBIfam" id="TIGR00177">
    <property type="entry name" value="molyb_syn"/>
    <property type="match status" value="1"/>
</dbReference>
<dbReference type="PANTHER" id="PTHR10192">
    <property type="entry name" value="MOLYBDOPTERIN BIOSYNTHESIS PROTEIN"/>
    <property type="match status" value="1"/>
</dbReference>
<dbReference type="Proteomes" id="UP000325116">
    <property type="component" value="Unassembled WGS sequence"/>
</dbReference>